<feature type="transmembrane region" description="Helical" evidence="6">
    <location>
        <begin position="96"/>
        <end position="116"/>
    </location>
</feature>
<dbReference type="CDD" id="cd06580">
    <property type="entry name" value="TM_PBP1_transp_TpRbsC_like"/>
    <property type="match status" value="1"/>
</dbReference>
<evidence type="ECO:0000256" key="1">
    <source>
        <dbReference type="ARBA" id="ARBA00004651"/>
    </source>
</evidence>
<dbReference type="Pfam" id="PF02653">
    <property type="entry name" value="BPD_transp_2"/>
    <property type="match status" value="1"/>
</dbReference>
<evidence type="ECO:0000256" key="4">
    <source>
        <dbReference type="ARBA" id="ARBA00022989"/>
    </source>
</evidence>
<sequence>MSEQMPTADVEAAVGETPVDVPALDQIPEEQRAAEPPAPEISKTHRILREIASGSVVLSICAVIVALVVGGVFIALTNQQVQQALGYFFARPGDTFAAIGNAVGGAYAALFQGAIYNTHAPDFATGIQSLSTTLTFATPLIAAGLGVALSFRVGLFNIGGQGQMLIAALFAGLVGFKLPMPPGIHLLIAVLAGLIGGAIWAAIAGVLKAYTGAHEVIVTIMLNYIALNLLSYLLTTSFLRAPGANDPRTPPTLPTAVFPKLFGSNYSLDIGIILVVLATVAVWWLLERSSLGFRFRAVGENPNAARVAGMSVRSIYVWAMVISGALVGLAGATQVLGQITTGFGSDIDAGIGFSAITVALLGRSRPFGVLVAGILIGAFQAGGFAMQAADNVPVEVIAIIQSVTVLFIAAPPLVRAIFRLPAPGSAPRRRRSATRTKGAVAR</sequence>
<feature type="transmembrane region" description="Helical" evidence="6">
    <location>
        <begin position="342"/>
        <end position="360"/>
    </location>
</feature>
<keyword evidence="2" id="KW-1003">Cell membrane</keyword>
<dbReference type="Proteomes" id="UP000578352">
    <property type="component" value="Unassembled WGS sequence"/>
</dbReference>
<keyword evidence="7" id="KW-0762">Sugar transport</keyword>
<proteinExistence type="predicted"/>
<feature type="transmembrane region" description="Helical" evidence="6">
    <location>
        <begin position="186"/>
        <end position="207"/>
    </location>
</feature>
<comment type="caution">
    <text evidence="7">The sequence shown here is derived from an EMBL/GenBank/DDBJ whole genome shotgun (WGS) entry which is preliminary data.</text>
</comment>
<dbReference type="InterPro" id="IPR001851">
    <property type="entry name" value="ABC_transp_permease"/>
</dbReference>
<name>A0A853CWT7_9MICO</name>
<dbReference type="RefSeq" id="WP_246312796.1">
    <property type="nucleotide sequence ID" value="NZ_BAABEH010000001.1"/>
</dbReference>
<evidence type="ECO:0000256" key="3">
    <source>
        <dbReference type="ARBA" id="ARBA00022692"/>
    </source>
</evidence>
<organism evidence="7 8">
    <name type="scientific">Leifsonia shinshuensis</name>
    <dbReference type="NCBI Taxonomy" id="150026"/>
    <lineage>
        <taxon>Bacteria</taxon>
        <taxon>Bacillati</taxon>
        <taxon>Actinomycetota</taxon>
        <taxon>Actinomycetes</taxon>
        <taxon>Micrococcales</taxon>
        <taxon>Microbacteriaceae</taxon>
        <taxon>Leifsonia</taxon>
    </lineage>
</organism>
<feature type="transmembrane region" description="Helical" evidence="6">
    <location>
        <begin position="216"/>
        <end position="234"/>
    </location>
</feature>
<dbReference type="PANTHER" id="PTHR47089">
    <property type="entry name" value="ABC TRANSPORTER, PERMEASE PROTEIN"/>
    <property type="match status" value="1"/>
</dbReference>
<dbReference type="AlphaFoldDB" id="A0A853CWT7"/>
<evidence type="ECO:0000313" key="8">
    <source>
        <dbReference type="Proteomes" id="UP000578352"/>
    </source>
</evidence>
<evidence type="ECO:0000256" key="2">
    <source>
        <dbReference type="ARBA" id="ARBA00022475"/>
    </source>
</evidence>
<feature type="transmembrane region" description="Helical" evidence="6">
    <location>
        <begin position="162"/>
        <end position="180"/>
    </location>
</feature>
<evidence type="ECO:0000313" key="7">
    <source>
        <dbReference type="EMBL" id="NYJ25107.1"/>
    </source>
</evidence>
<keyword evidence="7" id="KW-0813">Transport</keyword>
<comment type="subcellular location">
    <subcellularLocation>
        <location evidence="1">Cell membrane</location>
        <topology evidence="1">Multi-pass membrane protein</topology>
    </subcellularLocation>
</comment>
<feature type="transmembrane region" description="Helical" evidence="6">
    <location>
        <begin position="398"/>
        <end position="418"/>
    </location>
</feature>
<feature type="transmembrane region" description="Helical" evidence="6">
    <location>
        <begin position="56"/>
        <end position="76"/>
    </location>
</feature>
<keyword evidence="5 6" id="KW-0472">Membrane</keyword>
<evidence type="ECO:0000256" key="5">
    <source>
        <dbReference type="ARBA" id="ARBA00023136"/>
    </source>
</evidence>
<evidence type="ECO:0000256" key="6">
    <source>
        <dbReference type="SAM" id="Phobius"/>
    </source>
</evidence>
<feature type="transmembrane region" description="Helical" evidence="6">
    <location>
        <begin position="136"/>
        <end position="155"/>
    </location>
</feature>
<feature type="transmembrane region" description="Helical" evidence="6">
    <location>
        <begin position="367"/>
        <end position="386"/>
    </location>
</feature>
<dbReference type="PRINTS" id="PR00173">
    <property type="entry name" value="EDTRNSPORT"/>
</dbReference>
<feature type="transmembrane region" description="Helical" evidence="6">
    <location>
        <begin position="266"/>
        <end position="286"/>
    </location>
</feature>
<keyword evidence="4 6" id="KW-1133">Transmembrane helix</keyword>
<dbReference type="GO" id="GO:0005886">
    <property type="term" value="C:plasma membrane"/>
    <property type="evidence" value="ECO:0007669"/>
    <property type="project" value="UniProtKB-SubCell"/>
</dbReference>
<dbReference type="GO" id="GO:0022857">
    <property type="term" value="F:transmembrane transporter activity"/>
    <property type="evidence" value="ECO:0007669"/>
    <property type="project" value="InterPro"/>
</dbReference>
<reference evidence="7 8" key="1">
    <citation type="submission" date="2020-07" db="EMBL/GenBank/DDBJ databases">
        <title>Sequencing the genomes of 1000 actinobacteria strains.</title>
        <authorList>
            <person name="Klenk H.-P."/>
        </authorList>
    </citation>
    <scope>NUCLEOTIDE SEQUENCE [LARGE SCALE GENOMIC DNA]</scope>
    <source>
        <strain evidence="7 8">DSM 15165</strain>
    </source>
</reference>
<gene>
    <name evidence="7" type="ORF">HNR13_003394</name>
</gene>
<accession>A0A853CWT7</accession>
<protein>
    <submittedName>
        <fullName evidence="7">Simple sugar transport system permease protein</fullName>
    </submittedName>
</protein>
<feature type="transmembrane region" description="Helical" evidence="6">
    <location>
        <begin position="315"/>
        <end position="336"/>
    </location>
</feature>
<keyword evidence="3 6" id="KW-0812">Transmembrane</keyword>
<dbReference type="EMBL" id="JACCFL010000001">
    <property type="protein sequence ID" value="NYJ25107.1"/>
    <property type="molecule type" value="Genomic_DNA"/>
</dbReference>
<dbReference type="PANTHER" id="PTHR47089:SF1">
    <property type="entry name" value="GUANOSINE ABC TRANSPORTER PERMEASE PROTEIN NUPP"/>
    <property type="match status" value="1"/>
</dbReference>